<sequence>MDPSLQSEAKIKKTVLHVGKNFKPCGPGSKVTFHFQTRLCDCDNTMIDNSYKMKNPMQLVLGKNFKLEVWETIVQKMAVKEVAKFVVDKSLVTTYPFVSKTLRDVDKPNHVTRSHCCGTTLQNEGIGYEDLNKLLKQPQDLEFTIEIIDIENVGEYKQESWQMTEEEKINAIPKMHEQANDLYKVEKYKDAAQIYAQAIGFLEQLMLKEKPKDVEWIELNQKKIPLLLNYAQCQFKLGEFYDVIEHSTTVLEFEPDNVKAIFRRAKAHAAVWNIAEAKSDFERVLKLNPKLKSTVTAELDKLNEEVRKRDSLDRQKLKGKIF</sequence>
<dbReference type="FunFam" id="1.25.40.10:FF:000052">
    <property type="entry name" value="Aryl-hydrocarbon-interacting protein-like 1"/>
    <property type="match status" value="1"/>
</dbReference>
<dbReference type="GO" id="GO:0005737">
    <property type="term" value="C:cytoplasm"/>
    <property type="evidence" value="ECO:0007669"/>
    <property type="project" value="UniProtKB-SubCell"/>
</dbReference>
<dbReference type="SUPFAM" id="SSF48452">
    <property type="entry name" value="TPR-like"/>
    <property type="match status" value="1"/>
</dbReference>
<feature type="domain" description="AIP/AIPL N-terminal FKBP-type PPIase" evidence="6">
    <location>
        <begin position="29"/>
        <end position="148"/>
    </location>
</feature>
<evidence type="ECO:0000256" key="4">
    <source>
        <dbReference type="ARBA" id="ARBA00022803"/>
    </source>
</evidence>
<evidence type="ECO:0000259" key="6">
    <source>
        <dbReference type="Pfam" id="PF23322"/>
    </source>
</evidence>
<reference evidence="7" key="1">
    <citation type="submission" date="2015-12" db="EMBL/GenBank/DDBJ databases">
        <title>De novo transcriptome assembly of four potential Pierce s Disease insect vectors from Arizona vineyards.</title>
        <authorList>
            <person name="Tassone E.E."/>
        </authorList>
    </citation>
    <scope>NUCLEOTIDE SEQUENCE</scope>
</reference>
<dbReference type="InterPro" id="IPR056277">
    <property type="entry name" value="PPIase_AIP"/>
</dbReference>
<dbReference type="SMART" id="SM00028">
    <property type="entry name" value="TPR"/>
    <property type="match status" value="3"/>
</dbReference>
<feature type="repeat" description="TPR" evidence="5">
    <location>
        <begin position="258"/>
        <end position="291"/>
    </location>
</feature>
<dbReference type="InterPro" id="IPR019734">
    <property type="entry name" value="TPR_rpt"/>
</dbReference>
<accession>A0A1B6DV55</accession>
<dbReference type="PANTHER" id="PTHR11242">
    <property type="entry name" value="ARYL HYDROCARBON RECEPTOR INTERACTING PROTEIN RELATED"/>
    <property type="match status" value="1"/>
</dbReference>
<dbReference type="GO" id="GO:0003755">
    <property type="term" value="F:peptidyl-prolyl cis-trans isomerase activity"/>
    <property type="evidence" value="ECO:0007669"/>
    <property type="project" value="InterPro"/>
</dbReference>
<dbReference type="AlphaFoldDB" id="A0A1B6DV55"/>
<keyword evidence="2" id="KW-0963">Cytoplasm</keyword>
<organism evidence="7">
    <name type="scientific">Clastoptera arizonana</name>
    <name type="common">Arizona spittle bug</name>
    <dbReference type="NCBI Taxonomy" id="38151"/>
    <lineage>
        <taxon>Eukaryota</taxon>
        <taxon>Metazoa</taxon>
        <taxon>Ecdysozoa</taxon>
        <taxon>Arthropoda</taxon>
        <taxon>Hexapoda</taxon>
        <taxon>Insecta</taxon>
        <taxon>Pterygota</taxon>
        <taxon>Neoptera</taxon>
        <taxon>Paraneoptera</taxon>
        <taxon>Hemiptera</taxon>
        <taxon>Auchenorrhyncha</taxon>
        <taxon>Cercopoidea</taxon>
        <taxon>Clastopteridae</taxon>
        <taxon>Clastoptera</taxon>
    </lineage>
</organism>
<dbReference type="Gene3D" id="3.10.50.40">
    <property type="match status" value="1"/>
</dbReference>
<evidence type="ECO:0000256" key="3">
    <source>
        <dbReference type="ARBA" id="ARBA00022737"/>
    </source>
</evidence>
<dbReference type="PANTHER" id="PTHR11242:SF0">
    <property type="entry name" value="TPR_REGION DOMAIN-CONTAINING PROTEIN"/>
    <property type="match status" value="1"/>
</dbReference>
<dbReference type="InterPro" id="IPR046357">
    <property type="entry name" value="PPIase_dom_sf"/>
</dbReference>
<dbReference type="PROSITE" id="PS50005">
    <property type="entry name" value="TPR"/>
    <property type="match status" value="1"/>
</dbReference>
<dbReference type="EMBL" id="GEDC01007746">
    <property type="protein sequence ID" value="JAS29552.1"/>
    <property type="molecule type" value="Transcribed_RNA"/>
</dbReference>
<dbReference type="InterPro" id="IPR039663">
    <property type="entry name" value="AIP/AIPL1/TTC9"/>
</dbReference>
<dbReference type="SUPFAM" id="SSF54534">
    <property type="entry name" value="FKBP-like"/>
    <property type="match status" value="1"/>
</dbReference>
<gene>
    <name evidence="7" type="ORF">g.6378</name>
</gene>
<keyword evidence="4 5" id="KW-0802">TPR repeat</keyword>
<keyword evidence="3" id="KW-0677">Repeat</keyword>
<protein>
    <recommendedName>
        <fullName evidence="6">AIP/AIPL N-terminal FKBP-type PPIase domain-containing protein</fullName>
    </recommendedName>
</protein>
<dbReference type="InterPro" id="IPR011990">
    <property type="entry name" value="TPR-like_helical_dom_sf"/>
</dbReference>
<evidence type="ECO:0000256" key="5">
    <source>
        <dbReference type="PROSITE-ProRule" id="PRU00339"/>
    </source>
</evidence>
<name>A0A1B6DV55_9HEMI</name>
<comment type="subcellular location">
    <subcellularLocation>
        <location evidence="1">Cytoplasm</location>
    </subcellularLocation>
</comment>
<dbReference type="Gene3D" id="1.25.40.10">
    <property type="entry name" value="Tetratricopeptide repeat domain"/>
    <property type="match status" value="1"/>
</dbReference>
<evidence type="ECO:0000256" key="1">
    <source>
        <dbReference type="ARBA" id="ARBA00004496"/>
    </source>
</evidence>
<proteinExistence type="predicted"/>
<evidence type="ECO:0000256" key="2">
    <source>
        <dbReference type="ARBA" id="ARBA00022490"/>
    </source>
</evidence>
<dbReference type="Pfam" id="PF23322">
    <property type="entry name" value="PPIase_AIP"/>
    <property type="match status" value="1"/>
</dbReference>
<evidence type="ECO:0000313" key="7">
    <source>
        <dbReference type="EMBL" id="JAS29552.1"/>
    </source>
</evidence>